<dbReference type="RefSeq" id="WP_264515944.1">
    <property type="nucleotide sequence ID" value="NZ_JAPDDR010000014.1"/>
</dbReference>
<reference evidence="1" key="1">
    <citation type="submission" date="2022-10" db="EMBL/GenBank/DDBJ databases">
        <title>Luteolibacter sp. GHJ8, whole genome shotgun sequencing project.</title>
        <authorList>
            <person name="Zhao G."/>
            <person name="Shen L."/>
        </authorList>
    </citation>
    <scope>NUCLEOTIDE SEQUENCE</scope>
    <source>
        <strain evidence="1">GHJ8</strain>
    </source>
</reference>
<sequence length="380" mass="42184">MTLGLASGVAPVFEKTPEYVDPSVGTLIPYHDGVLAISSDFPGVLEANWNTPAARPLKLERMDHIIDAQALGAEFLFLGWSKERFQLAIQSANKEIRVLELPEELRRLRAPMTREFKGPRLVPTTTYPALVADYNLHWLEGEKWRRCPLPREDINFYFPFHLGSESEVSACFRKTTLFAGLNDGEWGGKCASIQADAAKPKWIRLNGRPRKDPGGFPGTEAIIAMACPLGKDLWIASGSSHLMSHSKSLHCRSADDGKWRSVVDYSPEDPFKVEERNHGSLELPDKASLDCLAADKMGRFYILADRRGIYELREELVPMMDFNFSSISARIGGATSHCASTSFAASGRNQFYVGTNGFGILAFRKEGDAWAARQILVTKG</sequence>
<accession>A0ABT3G951</accession>
<organism evidence="1 2">
    <name type="scientific">Luteolibacter rhizosphaerae</name>
    <dbReference type="NCBI Taxonomy" id="2989719"/>
    <lineage>
        <taxon>Bacteria</taxon>
        <taxon>Pseudomonadati</taxon>
        <taxon>Verrucomicrobiota</taxon>
        <taxon>Verrucomicrobiia</taxon>
        <taxon>Verrucomicrobiales</taxon>
        <taxon>Verrucomicrobiaceae</taxon>
        <taxon>Luteolibacter</taxon>
    </lineage>
</organism>
<comment type="caution">
    <text evidence="1">The sequence shown here is derived from an EMBL/GenBank/DDBJ whole genome shotgun (WGS) entry which is preliminary data.</text>
</comment>
<protein>
    <submittedName>
        <fullName evidence="1">Uncharacterized protein</fullName>
    </submittedName>
</protein>
<keyword evidence="2" id="KW-1185">Reference proteome</keyword>
<proteinExistence type="predicted"/>
<evidence type="ECO:0000313" key="1">
    <source>
        <dbReference type="EMBL" id="MCW1916371.1"/>
    </source>
</evidence>
<gene>
    <name evidence="1" type="ORF">OJ996_22475</name>
</gene>
<evidence type="ECO:0000313" key="2">
    <source>
        <dbReference type="Proteomes" id="UP001165653"/>
    </source>
</evidence>
<dbReference type="EMBL" id="JAPDDR010000014">
    <property type="protein sequence ID" value="MCW1916371.1"/>
    <property type="molecule type" value="Genomic_DNA"/>
</dbReference>
<dbReference type="Proteomes" id="UP001165653">
    <property type="component" value="Unassembled WGS sequence"/>
</dbReference>
<name>A0ABT3G951_9BACT</name>